<organism evidence="1">
    <name type="scientific">Arundo donax</name>
    <name type="common">Giant reed</name>
    <name type="synonym">Donax arundinaceus</name>
    <dbReference type="NCBI Taxonomy" id="35708"/>
    <lineage>
        <taxon>Eukaryota</taxon>
        <taxon>Viridiplantae</taxon>
        <taxon>Streptophyta</taxon>
        <taxon>Embryophyta</taxon>
        <taxon>Tracheophyta</taxon>
        <taxon>Spermatophyta</taxon>
        <taxon>Magnoliopsida</taxon>
        <taxon>Liliopsida</taxon>
        <taxon>Poales</taxon>
        <taxon>Poaceae</taxon>
        <taxon>PACMAD clade</taxon>
        <taxon>Arundinoideae</taxon>
        <taxon>Arundineae</taxon>
        <taxon>Arundo</taxon>
    </lineage>
</organism>
<protein>
    <submittedName>
        <fullName evidence="1">Uncharacterized protein</fullName>
    </submittedName>
</protein>
<dbReference type="AlphaFoldDB" id="A0A0A9GJW7"/>
<reference evidence="1" key="2">
    <citation type="journal article" date="2015" name="Data Brief">
        <title>Shoot transcriptome of the giant reed, Arundo donax.</title>
        <authorList>
            <person name="Barrero R.A."/>
            <person name="Guerrero F.D."/>
            <person name="Moolhuijzen P."/>
            <person name="Goolsby J.A."/>
            <person name="Tidwell J."/>
            <person name="Bellgard S.E."/>
            <person name="Bellgard M.I."/>
        </authorList>
    </citation>
    <scope>NUCLEOTIDE SEQUENCE</scope>
    <source>
        <tissue evidence="1">Shoot tissue taken approximately 20 cm above the soil surface</tissue>
    </source>
</reference>
<reference evidence="1" key="1">
    <citation type="submission" date="2014-09" db="EMBL/GenBank/DDBJ databases">
        <authorList>
            <person name="Magalhaes I.L.F."/>
            <person name="Oliveira U."/>
            <person name="Santos F.R."/>
            <person name="Vidigal T.H.D.A."/>
            <person name="Brescovit A.D."/>
            <person name="Santos A.J."/>
        </authorList>
    </citation>
    <scope>NUCLEOTIDE SEQUENCE</scope>
    <source>
        <tissue evidence="1">Shoot tissue taken approximately 20 cm above the soil surface</tissue>
    </source>
</reference>
<dbReference type="EMBL" id="GBRH01175060">
    <property type="protein sequence ID" value="JAE22836.1"/>
    <property type="molecule type" value="Transcribed_RNA"/>
</dbReference>
<evidence type="ECO:0000313" key="1">
    <source>
        <dbReference type="EMBL" id="JAE22836.1"/>
    </source>
</evidence>
<proteinExistence type="predicted"/>
<accession>A0A0A9GJW7</accession>
<sequence>MAIMATLASTPLHYRYLLLFFSCYLPLVLSATCDSRLVMYFWCCGTICGVGDDAYL</sequence>
<name>A0A0A9GJW7_ARUDO</name>